<keyword evidence="1" id="KW-0413">Isomerase</keyword>
<dbReference type="KEGG" id="slau:SLA_0208"/>
<dbReference type="AlphaFoldDB" id="A0A160NUE7"/>
<dbReference type="EMBL" id="AP017424">
    <property type="protein sequence ID" value="BAU81163.1"/>
    <property type="molecule type" value="Genomic_DNA"/>
</dbReference>
<evidence type="ECO:0000313" key="2">
    <source>
        <dbReference type="Proteomes" id="UP000217676"/>
    </source>
</evidence>
<sequence>MPRPAPAIARNSRSAAPTCVFVMAVMLETGTDNPAWRGRENPHRCVPRLPPWQQAGAGRAIETVHEVYGPRPYGPRSPAPGGSAFRCPARAPSFIAPIS</sequence>
<accession>A0A160NUE7</accession>
<dbReference type="Proteomes" id="UP000217676">
    <property type="component" value="Chromosome"/>
</dbReference>
<proteinExistence type="predicted"/>
<dbReference type="GO" id="GO:0016853">
    <property type="term" value="F:isomerase activity"/>
    <property type="evidence" value="ECO:0007669"/>
    <property type="project" value="UniProtKB-KW"/>
</dbReference>
<name>A0A160NUE7_STRLU</name>
<keyword evidence="2" id="KW-1185">Reference proteome</keyword>
<protein>
    <submittedName>
        <fullName evidence="1">Mannose-6-phosphate isomerase</fullName>
    </submittedName>
</protein>
<gene>
    <name evidence="1" type="ORF">SLA_0208</name>
</gene>
<organism evidence="1 2">
    <name type="scientific">Streptomyces laurentii</name>
    <dbReference type="NCBI Taxonomy" id="39478"/>
    <lineage>
        <taxon>Bacteria</taxon>
        <taxon>Bacillati</taxon>
        <taxon>Actinomycetota</taxon>
        <taxon>Actinomycetes</taxon>
        <taxon>Kitasatosporales</taxon>
        <taxon>Streptomycetaceae</taxon>
        <taxon>Streptomyces</taxon>
    </lineage>
</organism>
<reference evidence="1 2" key="1">
    <citation type="journal article" date="2016" name="Genome Announc.">
        <title>Complete Genome Sequence of Thiostrepton-Producing Streptomyces laurentii ATCC 31255.</title>
        <authorList>
            <person name="Doi K."/>
            <person name="Fujino Y."/>
            <person name="Nagayoshi Y."/>
            <person name="Ohshima T."/>
            <person name="Ogata S."/>
        </authorList>
    </citation>
    <scope>NUCLEOTIDE SEQUENCE [LARGE SCALE GENOMIC DNA]</scope>
    <source>
        <strain evidence="1 2">ATCC 31255</strain>
    </source>
</reference>
<evidence type="ECO:0000313" key="1">
    <source>
        <dbReference type="EMBL" id="BAU81163.1"/>
    </source>
</evidence>